<sequence>MQFTGTMTCIDMHTAGEPARIVTSGFPNIPGASLVEKRDHLQRHMDHIRRRVMLEPRGHDNMFGAFLFYPLTDGADFSVIFMDAGGYLNMCGHNSIAIATAAVEMGMVHPTPDASQMPLVLDTPAGRVLTDVHLEWNKGVCEVHHVAVKNVPSFLYMQDIVVELPHPYGKVTVDISFGGSFFALIDAAQLQLTVDKGHLSTLQHVGGLLRDTLNRNVSVQHPQLPHINRIDCVEIYDPPTNPAASCKNVVIFGNSQVDRSPCGTGTCAKMALLYAKGKLKVGDTFVHESISGTLFHGKLLNQVSMPGVKYPAVISEISGSAYITGFNTLLFAPRDPFRDGFTLSV</sequence>
<dbReference type="EMBL" id="EF175213">
    <property type="protein sequence ID" value="ABO92935.1"/>
    <property type="molecule type" value="Genomic_DNA"/>
</dbReference>
<evidence type="ECO:0000313" key="4">
    <source>
        <dbReference type="EMBL" id="ABO92935.1"/>
    </source>
</evidence>
<protein>
    <submittedName>
        <fullName evidence="4">Proline racemase</fullName>
    </submittedName>
</protein>
<keyword evidence="3" id="KW-0963">Cytoplasm</keyword>
<gene>
    <name evidence="4" type="primary">PRAC1</name>
</gene>
<reference evidence="4" key="1">
    <citation type="journal article" date="2009" name="Mol. Biochem. Parasitol.">
        <title>Proline racemases are conserved mitogens: characterization of a Trypanosoma vivax proline racemase.</title>
        <authorList>
            <person name="Chamond N."/>
            <person name="Cosson A."/>
            <person name="Coatnoan N."/>
            <person name="Minoprio P."/>
        </authorList>
    </citation>
    <scope>NUCLEOTIDE SEQUENCE</scope>
</reference>
<dbReference type="SUPFAM" id="SSF54506">
    <property type="entry name" value="Diaminopimelate epimerase-like"/>
    <property type="match status" value="1"/>
</dbReference>
<dbReference type="Pfam" id="PF05544">
    <property type="entry name" value="Pro_racemase"/>
    <property type="match status" value="1"/>
</dbReference>
<evidence type="ECO:0000256" key="2">
    <source>
        <dbReference type="ARBA" id="ARBA00007529"/>
    </source>
</evidence>
<dbReference type="GO" id="GO:0005737">
    <property type="term" value="C:cytoplasm"/>
    <property type="evidence" value="ECO:0007669"/>
    <property type="project" value="UniProtKB-SubCell"/>
</dbReference>
<comment type="similarity">
    <text evidence="2">Belongs to the proline racemase family.</text>
</comment>
<dbReference type="PANTHER" id="PTHR33442">
    <property type="entry name" value="TRANS-3-HYDROXY-L-PROLINE DEHYDRATASE"/>
    <property type="match status" value="1"/>
</dbReference>
<dbReference type="Gene3D" id="3.10.310.10">
    <property type="entry name" value="Diaminopimelate Epimerase, Chain A, domain 1"/>
    <property type="match status" value="2"/>
</dbReference>
<dbReference type="InterPro" id="IPR008794">
    <property type="entry name" value="Pro_racemase_fam"/>
</dbReference>
<dbReference type="BRENDA" id="5.1.1.4">
    <property type="organism ID" value="6532"/>
</dbReference>
<dbReference type="SFLD" id="SFLDS00028">
    <property type="entry name" value="Proline_Racemase"/>
    <property type="match status" value="1"/>
</dbReference>
<comment type="subcellular location">
    <subcellularLocation>
        <location evidence="1">Cytoplasm</location>
    </subcellularLocation>
</comment>
<name>B8LFE4_TRYVI</name>
<dbReference type="VEuPathDB" id="TriTrypDB:TvY486_0703770"/>
<organism evidence="4">
    <name type="scientific">Trypanosoma vivax</name>
    <name type="common">Duttonella vivax</name>
    <dbReference type="NCBI Taxonomy" id="5699"/>
    <lineage>
        <taxon>Eukaryota</taxon>
        <taxon>Discoba</taxon>
        <taxon>Euglenozoa</taxon>
        <taxon>Kinetoplastea</taxon>
        <taxon>Metakinetoplastina</taxon>
        <taxon>Trypanosomatida</taxon>
        <taxon>Trypanosomatidae</taxon>
        <taxon>Trypanosoma</taxon>
        <taxon>Duttonella</taxon>
    </lineage>
</organism>
<dbReference type="AlphaFoldDB" id="B8LFE4"/>
<dbReference type="PANTHER" id="PTHR33442:SF5">
    <property type="entry name" value="BIFUNCTIONAL TRANS-3-HYDROXY-L-PROLINE DEHYDRATASE_2-EPIMERASE"/>
    <property type="match status" value="1"/>
</dbReference>
<dbReference type="GO" id="GO:0047580">
    <property type="term" value="F:4-hydroxyproline epimerase activity"/>
    <property type="evidence" value="ECO:0007669"/>
    <property type="project" value="TreeGrafter"/>
</dbReference>
<dbReference type="OrthoDB" id="6409228at2759"/>
<dbReference type="FunFam" id="3.10.310.10:FF:000005">
    <property type="entry name" value="Proline racemase"/>
    <property type="match status" value="1"/>
</dbReference>
<evidence type="ECO:0000256" key="1">
    <source>
        <dbReference type="ARBA" id="ARBA00004496"/>
    </source>
</evidence>
<proteinExistence type="inferred from homology"/>
<dbReference type="PIRSF" id="PIRSF029792">
    <property type="entry name" value="Pro_racemase"/>
    <property type="match status" value="1"/>
</dbReference>
<accession>B8LFE4</accession>
<evidence type="ECO:0000256" key="3">
    <source>
        <dbReference type="ARBA" id="ARBA00022490"/>
    </source>
</evidence>